<feature type="transmembrane region" description="Helical" evidence="8">
    <location>
        <begin position="430"/>
        <end position="447"/>
    </location>
</feature>
<dbReference type="GO" id="GO:0009103">
    <property type="term" value="P:lipopolysaccharide biosynthetic process"/>
    <property type="evidence" value="ECO:0007669"/>
    <property type="project" value="UniProtKB-ARBA"/>
</dbReference>
<keyword evidence="4" id="KW-0808">Transferase</keyword>
<dbReference type="EMBL" id="UHFR01000005">
    <property type="protein sequence ID" value="SUN75842.1"/>
    <property type="molecule type" value="Genomic_DNA"/>
</dbReference>
<evidence type="ECO:0000256" key="2">
    <source>
        <dbReference type="ARBA" id="ARBA00022475"/>
    </source>
</evidence>
<keyword evidence="5 8" id="KW-0812">Transmembrane</keyword>
<keyword evidence="10" id="KW-1185">Reference proteome</keyword>
<feature type="transmembrane region" description="Helical" evidence="8">
    <location>
        <begin position="453"/>
        <end position="470"/>
    </location>
</feature>
<evidence type="ECO:0000256" key="1">
    <source>
        <dbReference type="ARBA" id="ARBA00004651"/>
    </source>
</evidence>
<keyword evidence="3" id="KW-0328">Glycosyltransferase</keyword>
<evidence type="ECO:0000256" key="6">
    <source>
        <dbReference type="ARBA" id="ARBA00022989"/>
    </source>
</evidence>
<organism evidence="9 10">
    <name type="scientific">Streptococcus massiliensis</name>
    <dbReference type="NCBI Taxonomy" id="313439"/>
    <lineage>
        <taxon>Bacteria</taxon>
        <taxon>Bacillati</taxon>
        <taxon>Bacillota</taxon>
        <taxon>Bacilli</taxon>
        <taxon>Lactobacillales</taxon>
        <taxon>Streptococcaceae</taxon>
        <taxon>Streptococcus</taxon>
    </lineage>
</organism>
<evidence type="ECO:0000256" key="5">
    <source>
        <dbReference type="ARBA" id="ARBA00022692"/>
    </source>
</evidence>
<dbReference type="GO" id="GO:0005886">
    <property type="term" value="C:plasma membrane"/>
    <property type="evidence" value="ECO:0007669"/>
    <property type="project" value="UniProtKB-SubCell"/>
</dbReference>
<keyword evidence="2" id="KW-1003">Cell membrane</keyword>
<proteinExistence type="predicted"/>
<keyword evidence="6 8" id="KW-1133">Transmembrane helix</keyword>
<name>A0A380KVA8_9STRE</name>
<feature type="transmembrane region" description="Helical" evidence="8">
    <location>
        <begin position="34"/>
        <end position="58"/>
    </location>
</feature>
<reference evidence="9" key="1">
    <citation type="submission" date="2018-06" db="EMBL/GenBank/DDBJ databases">
        <authorList>
            <consortium name="Pathogen Informatics"/>
            <person name="Doyle S."/>
        </authorList>
    </citation>
    <scope>NUCLEOTIDE SEQUENCE [LARGE SCALE GENOMIC DNA]</scope>
    <source>
        <strain evidence="9">NCTC13765</strain>
    </source>
</reference>
<dbReference type="GO" id="GO:0016763">
    <property type="term" value="F:pentosyltransferase activity"/>
    <property type="evidence" value="ECO:0007669"/>
    <property type="project" value="TreeGrafter"/>
</dbReference>
<feature type="transmembrane region" description="Helical" evidence="8">
    <location>
        <begin position="170"/>
        <end position="189"/>
    </location>
</feature>
<dbReference type="PANTHER" id="PTHR33908:SF11">
    <property type="entry name" value="MEMBRANE PROTEIN"/>
    <property type="match status" value="1"/>
</dbReference>
<dbReference type="OrthoDB" id="5695313at2"/>
<dbReference type="RefSeq" id="WP_026129796.1">
    <property type="nucleotide sequence ID" value="NZ_UHFR01000005.1"/>
</dbReference>
<accession>A0A380KVA8</accession>
<dbReference type="PANTHER" id="PTHR33908">
    <property type="entry name" value="MANNOSYLTRANSFERASE YKCB-RELATED"/>
    <property type="match status" value="1"/>
</dbReference>
<dbReference type="AlphaFoldDB" id="A0A380KVA8"/>
<protein>
    <submittedName>
        <fullName evidence="9">Integral membrane protein</fullName>
    </submittedName>
</protein>
<feature type="transmembrane region" description="Helical" evidence="8">
    <location>
        <begin position="260"/>
        <end position="278"/>
    </location>
</feature>
<dbReference type="Proteomes" id="UP000254634">
    <property type="component" value="Unassembled WGS sequence"/>
</dbReference>
<evidence type="ECO:0000313" key="10">
    <source>
        <dbReference type="Proteomes" id="UP000254634"/>
    </source>
</evidence>
<evidence type="ECO:0000313" key="9">
    <source>
        <dbReference type="EMBL" id="SUN75842.1"/>
    </source>
</evidence>
<evidence type="ECO:0000256" key="7">
    <source>
        <dbReference type="ARBA" id="ARBA00023136"/>
    </source>
</evidence>
<comment type="subcellular location">
    <subcellularLocation>
        <location evidence="1">Cell membrane</location>
        <topology evidence="1">Multi-pass membrane protein</topology>
    </subcellularLocation>
</comment>
<evidence type="ECO:0000256" key="4">
    <source>
        <dbReference type="ARBA" id="ARBA00022679"/>
    </source>
</evidence>
<evidence type="ECO:0000256" key="3">
    <source>
        <dbReference type="ARBA" id="ARBA00022676"/>
    </source>
</evidence>
<dbReference type="STRING" id="1123307.GCA_000380065_01699"/>
<feature type="transmembrane region" description="Helical" evidence="8">
    <location>
        <begin position="70"/>
        <end position="91"/>
    </location>
</feature>
<feature type="transmembrane region" description="Helical" evidence="8">
    <location>
        <begin position="477"/>
        <end position="498"/>
    </location>
</feature>
<dbReference type="InterPro" id="IPR050297">
    <property type="entry name" value="LipidA_mod_glycosyltrf_83"/>
</dbReference>
<sequence length="508" mass="58607">MNKLYQFAFSVLQKVMLILALHWVFSAFWQLSNIVSFIGSLLLVLLICLLFWKFPAFFKKSYEWLMRHKLGLMFAVVIFQVAVLLSAELLIRRDAAVVFTGAFGYLKESSISSYLTRNPNNIPLFLYERFFFKLFGATGLWVMQGLNIFYADITAGILYWGTRKYFNQQVANKVFSFYILLLGFSPFFMAMYTDIMILPLVSSQLFLALALLKEEKTLDLSKAVLLGLVTALAMIFRPTVLIVLIALFVILFFIKSWKRCLLTMAIVGLAFTIPYGVARYAVKHQTEIPLVEGKGLAKGPLLFINLGLTDTGTDQEDMKDGLLQYIDPEQRKIYNNGMFATENVIKEIKRRLSEYTPWTFFLHSEYKQRWNVMDGTLDWIYYENAKAEKTPYISPLYPMIEGNPVTDFIRSHFISYDDSNYVPFAAVKQLVWILMSVGLVFALWKFRPEDKELNFLSLAVFGGLLFLTIFEGGKTRYLIQFLPQILLLSSLGLTYYPIKWQGSKRKNS</sequence>
<keyword evidence="7 8" id="KW-0472">Membrane</keyword>
<gene>
    <name evidence="9" type="ORF">NCTC13765_00282</name>
</gene>
<feature type="transmembrane region" description="Helical" evidence="8">
    <location>
        <begin position="224"/>
        <end position="254"/>
    </location>
</feature>
<feature type="transmembrane region" description="Helical" evidence="8">
    <location>
        <begin position="7"/>
        <end position="28"/>
    </location>
</feature>
<evidence type="ECO:0000256" key="8">
    <source>
        <dbReference type="SAM" id="Phobius"/>
    </source>
</evidence>